<dbReference type="PANTHER" id="PTHR40261:SF1">
    <property type="entry name" value="RIESKE DOMAIN-CONTAINING PROTEIN"/>
    <property type="match status" value="1"/>
</dbReference>
<keyword evidence="2" id="KW-0479">Metal-binding</keyword>
<dbReference type="Pfam" id="PF00355">
    <property type="entry name" value="Rieske"/>
    <property type="match status" value="1"/>
</dbReference>
<dbReference type="GO" id="GO:0051537">
    <property type="term" value="F:2 iron, 2 sulfur cluster binding"/>
    <property type="evidence" value="ECO:0007669"/>
    <property type="project" value="UniProtKB-KW"/>
</dbReference>
<evidence type="ECO:0000256" key="3">
    <source>
        <dbReference type="ARBA" id="ARBA00023004"/>
    </source>
</evidence>
<evidence type="ECO:0000256" key="4">
    <source>
        <dbReference type="ARBA" id="ARBA00023014"/>
    </source>
</evidence>
<keyword evidence="7" id="KW-1185">Reference proteome</keyword>
<dbReference type="AlphaFoldDB" id="A0A154VY49"/>
<evidence type="ECO:0000259" key="5">
    <source>
        <dbReference type="PROSITE" id="PS51296"/>
    </source>
</evidence>
<dbReference type="CDD" id="cd03467">
    <property type="entry name" value="Rieske"/>
    <property type="match status" value="1"/>
</dbReference>
<feature type="domain" description="Rieske" evidence="5">
    <location>
        <begin position="3"/>
        <end position="105"/>
    </location>
</feature>
<accession>A0A154VY49</accession>
<protein>
    <submittedName>
        <fullName evidence="6">(2Fe-2S)-binding protein</fullName>
    </submittedName>
</protein>
<keyword evidence="4" id="KW-0411">Iron-sulfur</keyword>
<name>A0A154VY49_9PROT</name>
<organism evidence="6 7">
    <name type="scientific">Oceanibaculum pacificum</name>
    <dbReference type="NCBI Taxonomy" id="580166"/>
    <lineage>
        <taxon>Bacteria</taxon>
        <taxon>Pseudomonadati</taxon>
        <taxon>Pseudomonadota</taxon>
        <taxon>Alphaproteobacteria</taxon>
        <taxon>Rhodospirillales</taxon>
        <taxon>Oceanibaculaceae</taxon>
        <taxon>Oceanibaculum</taxon>
    </lineage>
</organism>
<dbReference type="InterPro" id="IPR017941">
    <property type="entry name" value="Rieske_2Fe-2S"/>
</dbReference>
<dbReference type="SUPFAM" id="SSF50022">
    <property type="entry name" value="ISP domain"/>
    <property type="match status" value="1"/>
</dbReference>
<comment type="caution">
    <text evidence="6">The sequence shown here is derived from an EMBL/GenBank/DDBJ whole genome shotgun (WGS) entry which is preliminary data.</text>
</comment>
<dbReference type="InterPro" id="IPR036922">
    <property type="entry name" value="Rieske_2Fe-2S_sf"/>
</dbReference>
<dbReference type="EMBL" id="LPXN01000124">
    <property type="protein sequence ID" value="KZD06272.1"/>
    <property type="molecule type" value="Genomic_DNA"/>
</dbReference>
<evidence type="ECO:0000256" key="1">
    <source>
        <dbReference type="ARBA" id="ARBA00022714"/>
    </source>
</evidence>
<keyword evidence="1" id="KW-0001">2Fe-2S</keyword>
<dbReference type="Proteomes" id="UP000076400">
    <property type="component" value="Unassembled WGS sequence"/>
</dbReference>
<dbReference type="PROSITE" id="PS51296">
    <property type="entry name" value="RIESKE"/>
    <property type="match status" value="1"/>
</dbReference>
<evidence type="ECO:0000256" key="2">
    <source>
        <dbReference type="ARBA" id="ARBA00022723"/>
    </source>
</evidence>
<gene>
    <name evidence="6" type="ORF">AUP43_10990</name>
</gene>
<dbReference type="RefSeq" id="WP_067557612.1">
    <property type="nucleotide sequence ID" value="NZ_LPXN01000124.1"/>
</dbReference>
<dbReference type="PANTHER" id="PTHR40261">
    <property type="match status" value="1"/>
</dbReference>
<keyword evidence="3" id="KW-0408">Iron</keyword>
<dbReference type="OrthoDB" id="9800776at2"/>
<dbReference type="STRING" id="580166.AUP43_10990"/>
<sequence length="107" mass="11534">MSALLCRLEEIEDGGSKGPIPVEGKDIFLVRQGHAVYGYVNACPHIYASLEFMPDEFLDDSGEYIVCATHGALFRIEDGECVAGPCKGDMLTPVTLTVKDGEVRLAA</sequence>
<dbReference type="GO" id="GO:0046872">
    <property type="term" value="F:metal ion binding"/>
    <property type="evidence" value="ECO:0007669"/>
    <property type="project" value="UniProtKB-KW"/>
</dbReference>
<reference evidence="6 7" key="1">
    <citation type="submission" date="2015-12" db="EMBL/GenBank/DDBJ databases">
        <title>Genome sequence of Oceanibaculum pacificum MCCC 1A02656.</title>
        <authorList>
            <person name="Lu L."/>
            <person name="Lai Q."/>
            <person name="Shao Z."/>
            <person name="Qian P."/>
        </authorList>
    </citation>
    <scope>NUCLEOTIDE SEQUENCE [LARGE SCALE GENOMIC DNA]</scope>
    <source>
        <strain evidence="6 7">MCCC 1A02656</strain>
    </source>
</reference>
<dbReference type="Gene3D" id="2.102.10.10">
    <property type="entry name" value="Rieske [2Fe-2S] iron-sulphur domain"/>
    <property type="match status" value="1"/>
</dbReference>
<proteinExistence type="predicted"/>
<evidence type="ECO:0000313" key="6">
    <source>
        <dbReference type="EMBL" id="KZD06272.1"/>
    </source>
</evidence>
<evidence type="ECO:0000313" key="7">
    <source>
        <dbReference type="Proteomes" id="UP000076400"/>
    </source>
</evidence>